<dbReference type="GO" id="GO:0042973">
    <property type="term" value="F:glucan endo-1,3-beta-D-glucosidase activity"/>
    <property type="evidence" value="ECO:0007669"/>
    <property type="project" value="UniProtKB-EC"/>
</dbReference>
<comment type="subcellular location">
    <subcellularLocation>
        <location evidence="2">Cell membrane</location>
    </subcellularLocation>
</comment>
<evidence type="ECO:0000256" key="9">
    <source>
        <dbReference type="ARBA" id="ARBA00023316"/>
    </source>
</evidence>
<dbReference type="Proteomes" id="UP000294530">
    <property type="component" value="Unassembled WGS sequence"/>
</dbReference>
<dbReference type="GO" id="GO:0000272">
    <property type="term" value="P:polysaccharide catabolic process"/>
    <property type="evidence" value="ECO:0007669"/>
    <property type="project" value="UniProtKB-KW"/>
</dbReference>
<evidence type="ECO:0000256" key="2">
    <source>
        <dbReference type="ARBA" id="ARBA00004236"/>
    </source>
</evidence>
<evidence type="ECO:0000313" key="15">
    <source>
        <dbReference type="EMBL" id="TDH67034.1"/>
    </source>
</evidence>
<protein>
    <recommendedName>
        <fullName evidence="3">glucan endo-1,3-beta-D-glucosidase</fullName>
        <ecNumber evidence="3">3.2.1.39</ecNumber>
    </recommendedName>
    <alternativeName>
        <fullName evidence="13">Endo-1,3-beta-glucanase btgC</fullName>
    </alternativeName>
    <alternativeName>
        <fullName evidence="12">Laminarinase btgC</fullName>
    </alternativeName>
</protein>
<keyword evidence="8" id="KW-0119">Carbohydrate metabolism</keyword>
<reference evidence="15 16" key="1">
    <citation type="journal article" date="2021" name="Genome Biol.">
        <title>AFLAP: assembly-free linkage analysis pipeline using k-mers from genome sequencing data.</title>
        <authorList>
            <person name="Fletcher K."/>
            <person name="Zhang L."/>
            <person name="Gil J."/>
            <person name="Han R."/>
            <person name="Cavanaugh K."/>
            <person name="Michelmore R."/>
        </authorList>
    </citation>
    <scope>NUCLEOTIDE SEQUENCE [LARGE SCALE GENOMIC DNA]</scope>
    <source>
        <strain evidence="15 16">SF5</strain>
    </source>
</reference>
<evidence type="ECO:0000256" key="11">
    <source>
        <dbReference type="ARBA" id="ARBA00037649"/>
    </source>
</evidence>
<dbReference type="RefSeq" id="XP_067816533.1">
    <property type="nucleotide sequence ID" value="XM_067967330.1"/>
</dbReference>
<keyword evidence="16" id="KW-1185">Reference proteome</keyword>
<dbReference type="InterPro" id="IPR017853">
    <property type="entry name" value="GH"/>
</dbReference>
<dbReference type="AlphaFoldDB" id="A0A976ICV7"/>
<dbReference type="InterPro" id="IPR050732">
    <property type="entry name" value="Beta-glucan_modifiers"/>
</dbReference>
<evidence type="ECO:0000256" key="4">
    <source>
        <dbReference type="ARBA" id="ARBA00022475"/>
    </source>
</evidence>
<dbReference type="Gene3D" id="3.20.20.80">
    <property type="entry name" value="Glycosidases"/>
    <property type="match status" value="2"/>
</dbReference>
<evidence type="ECO:0000256" key="7">
    <source>
        <dbReference type="ARBA" id="ARBA00023180"/>
    </source>
</evidence>
<comment type="function">
    <text evidence="11">Glucanases play a role in cell expansion during growth, in cell-cell fusion during mating, and in spore release during sporulation. This enzyme may be involved in beta-glucan degradation. Active on laminarin and lichenan.</text>
</comment>
<feature type="chain" id="PRO_5036940204" description="glucan endo-1,3-beta-D-glucosidase" evidence="14">
    <location>
        <begin position="18"/>
        <end position="338"/>
    </location>
</feature>
<dbReference type="EMBL" id="SHOA02000006">
    <property type="protein sequence ID" value="TDH67034.1"/>
    <property type="molecule type" value="Genomic_DNA"/>
</dbReference>
<evidence type="ECO:0000256" key="3">
    <source>
        <dbReference type="ARBA" id="ARBA00012780"/>
    </source>
</evidence>
<dbReference type="OrthoDB" id="77201at2759"/>
<gene>
    <name evidence="15" type="ORF">CCR75_009289</name>
</gene>
<sequence>MHIPLLMATLAIKRTAATGVCYTPWHHSVVDVTVIRADMTEIKEYFSSVRTFQAHFSGVNAIEAAGAAGLQVAVGVQMTDASAIDSEIAAVCDGFKANPDAVLAVLVGNENLKNGDFGTYTAEELVSYMNKVKACVGDTPVGSVQRINEWLDADGAATLEEASDVIAVNIYPFFTVSDQTPIQKLETQWKQMTDKYDTNKLQLTETGWPSSGEVYQSNAPSLDVMAQYLNDFFTWSTTVSQAYWFMMYDSTISYTGAEYEKHFGVFTSNGTKKVTIESNGVTAQTTPTQTELSVAFPTSAPPVTNAPTLNSTVQSEAMPAAVTTPRSGACKRAAVRKR</sequence>
<keyword evidence="5" id="KW-0378">Hydrolase</keyword>
<organism evidence="15 16">
    <name type="scientific">Bremia lactucae</name>
    <name type="common">Lettuce downy mildew</name>
    <dbReference type="NCBI Taxonomy" id="4779"/>
    <lineage>
        <taxon>Eukaryota</taxon>
        <taxon>Sar</taxon>
        <taxon>Stramenopiles</taxon>
        <taxon>Oomycota</taxon>
        <taxon>Peronosporomycetes</taxon>
        <taxon>Peronosporales</taxon>
        <taxon>Peronosporaceae</taxon>
        <taxon>Bremia</taxon>
    </lineage>
</organism>
<keyword evidence="6" id="KW-0472">Membrane</keyword>
<dbReference type="EC" id="3.2.1.39" evidence="3"/>
<keyword evidence="9" id="KW-0961">Cell wall biogenesis/degradation</keyword>
<comment type="caution">
    <text evidence="15">The sequence shown here is derived from an EMBL/GenBank/DDBJ whole genome shotgun (WGS) entry which is preliminary data.</text>
</comment>
<proteinExistence type="predicted"/>
<keyword evidence="14" id="KW-0732">Signal</keyword>
<evidence type="ECO:0000256" key="12">
    <source>
        <dbReference type="ARBA" id="ARBA00042373"/>
    </source>
</evidence>
<feature type="signal peptide" evidence="14">
    <location>
        <begin position="1"/>
        <end position="17"/>
    </location>
</feature>
<evidence type="ECO:0000256" key="13">
    <source>
        <dbReference type="ARBA" id="ARBA00043078"/>
    </source>
</evidence>
<evidence type="ECO:0000256" key="10">
    <source>
        <dbReference type="ARBA" id="ARBA00023326"/>
    </source>
</evidence>
<dbReference type="KEGG" id="blac:94353001"/>
<dbReference type="GO" id="GO:0071555">
    <property type="term" value="P:cell wall organization"/>
    <property type="evidence" value="ECO:0007669"/>
    <property type="project" value="UniProtKB-KW"/>
</dbReference>
<evidence type="ECO:0000256" key="1">
    <source>
        <dbReference type="ARBA" id="ARBA00000382"/>
    </source>
</evidence>
<keyword evidence="10" id="KW-0624">Polysaccharide degradation</keyword>
<evidence type="ECO:0000256" key="14">
    <source>
        <dbReference type="SAM" id="SignalP"/>
    </source>
</evidence>
<evidence type="ECO:0000313" key="16">
    <source>
        <dbReference type="Proteomes" id="UP000294530"/>
    </source>
</evidence>
<dbReference type="GeneID" id="94353001"/>
<name>A0A976ICV7_BRELC</name>
<keyword evidence="4" id="KW-1003">Cell membrane</keyword>
<evidence type="ECO:0000256" key="8">
    <source>
        <dbReference type="ARBA" id="ARBA00023277"/>
    </source>
</evidence>
<keyword evidence="7" id="KW-0325">Glycoprotein</keyword>
<evidence type="ECO:0000256" key="6">
    <source>
        <dbReference type="ARBA" id="ARBA00023136"/>
    </source>
</evidence>
<evidence type="ECO:0000256" key="5">
    <source>
        <dbReference type="ARBA" id="ARBA00022801"/>
    </source>
</evidence>
<dbReference type="PANTHER" id="PTHR16631">
    <property type="entry name" value="GLUCAN 1,3-BETA-GLUCOSIDASE"/>
    <property type="match status" value="1"/>
</dbReference>
<dbReference type="GO" id="GO:0005886">
    <property type="term" value="C:plasma membrane"/>
    <property type="evidence" value="ECO:0007669"/>
    <property type="project" value="UniProtKB-SubCell"/>
</dbReference>
<dbReference type="PANTHER" id="PTHR16631:SF17">
    <property type="entry name" value="GLUCAN ENDO-1,3-BETA-GLUCOSIDASE BTGC"/>
    <property type="match status" value="1"/>
</dbReference>
<accession>A0A976ICV7</accession>
<comment type="catalytic activity">
    <reaction evidence="1">
        <text>Hydrolysis of (1-&gt;3)-beta-D-glucosidic linkages in (1-&gt;3)-beta-D-glucans.</text>
        <dbReference type="EC" id="3.2.1.39"/>
    </reaction>
</comment>
<dbReference type="SUPFAM" id="SSF51445">
    <property type="entry name" value="(Trans)glycosidases"/>
    <property type="match status" value="1"/>
</dbReference>